<evidence type="ECO:0000313" key="2">
    <source>
        <dbReference type="Proteomes" id="UP001180754"/>
    </source>
</evidence>
<gene>
    <name evidence="1" type="ORF">RND15_12810</name>
</gene>
<dbReference type="RefSeq" id="WP_311724001.1">
    <property type="nucleotide sequence ID" value="NZ_JAVRFD010000005.1"/>
</dbReference>
<proteinExistence type="predicted"/>
<organism evidence="1 2">
    <name type="scientific">Streptomyces lonegramiae</name>
    <dbReference type="NCBI Taxonomy" id="3075524"/>
    <lineage>
        <taxon>Bacteria</taxon>
        <taxon>Bacillati</taxon>
        <taxon>Actinomycetota</taxon>
        <taxon>Actinomycetes</taxon>
        <taxon>Kitasatosporales</taxon>
        <taxon>Streptomycetaceae</taxon>
        <taxon>Streptomyces</taxon>
    </lineage>
</organism>
<protein>
    <submittedName>
        <fullName evidence="1">Uncharacterized protein</fullName>
    </submittedName>
</protein>
<sequence length="154" mass="16634">MELDRLARLTESALRYAFARDWEPAAAAVTEITDSGDAADMYVACCGFAEVGRAQLLTLYPGGPSAPAHGRVWQPGHIRRAIRRDADAHDSFAARFLAAWANEDTTTTVALYATANHAGTATRTESVCALLAHVTSLRHDARTATMCIRTRDDG</sequence>
<accession>A0ABU2XCF2</accession>
<dbReference type="Proteomes" id="UP001180754">
    <property type="component" value="Unassembled WGS sequence"/>
</dbReference>
<dbReference type="EMBL" id="JAVRFD010000005">
    <property type="protein sequence ID" value="MDT0543591.1"/>
    <property type="molecule type" value="Genomic_DNA"/>
</dbReference>
<evidence type="ECO:0000313" key="1">
    <source>
        <dbReference type="EMBL" id="MDT0543591.1"/>
    </source>
</evidence>
<name>A0ABU2XCF2_9ACTN</name>
<comment type="caution">
    <text evidence="1">The sequence shown here is derived from an EMBL/GenBank/DDBJ whole genome shotgun (WGS) entry which is preliminary data.</text>
</comment>
<keyword evidence="2" id="KW-1185">Reference proteome</keyword>
<reference evidence="1" key="1">
    <citation type="submission" date="2024-05" db="EMBL/GenBank/DDBJ databases">
        <title>30 novel species of actinomycetes from the DSMZ collection.</title>
        <authorList>
            <person name="Nouioui I."/>
        </authorList>
    </citation>
    <scope>NUCLEOTIDE SEQUENCE</scope>
    <source>
        <strain evidence="1">DSM 41529</strain>
    </source>
</reference>